<proteinExistence type="inferred from homology"/>
<keyword evidence="4" id="KW-0472">Membrane</keyword>
<name>A0A4Z0CCT5_9BURK</name>
<evidence type="ECO:0000313" key="7">
    <source>
        <dbReference type="EMBL" id="TFZ07949.1"/>
    </source>
</evidence>
<protein>
    <submittedName>
        <fullName evidence="7">MipA/OmpV family protein</fullName>
    </submittedName>
</protein>
<keyword evidence="5" id="KW-0998">Cell outer membrane</keyword>
<dbReference type="GO" id="GO:0009279">
    <property type="term" value="C:cell outer membrane"/>
    <property type="evidence" value="ECO:0007669"/>
    <property type="project" value="UniProtKB-SubCell"/>
</dbReference>
<evidence type="ECO:0000256" key="2">
    <source>
        <dbReference type="ARBA" id="ARBA00005722"/>
    </source>
</evidence>
<accession>A0A4Z0CCT5</accession>
<keyword evidence="3 6" id="KW-0732">Signal</keyword>
<comment type="caution">
    <text evidence="7">The sequence shown here is derived from an EMBL/GenBank/DDBJ whole genome shotgun (WGS) entry which is preliminary data.</text>
</comment>
<dbReference type="OrthoDB" id="5290976at2"/>
<evidence type="ECO:0000256" key="6">
    <source>
        <dbReference type="SAM" id="SignalP"/>
    </source>
</evidence>
<dbReference type="PANTHER" id="PTHR38776">
    <property type="entry name" value="MLTA-INTERACTING PROTEIN-RELATED"/>
    <property type="match status" value="1"/>
</dbReference>
<comment type="subcellular location">
    <subcellularLocation>
        <location evidence="1">Cell outer membrane</location>
    </subcellularLocation>
</comment>
<organism evidence="7 8">
    <name type="scientific">Ramlibacter humi</name>
    <dbReference type="NCBI Taxonomy" id="2530451"/>
    <lineage>
        <taxon>Bacteria</taxon>
        <taxon>Pseudomonadati</taxon>
        <taxon>Pseudomonadota</taxon>
        <taxon>Betaproteobacteria</taxon>
        <taxon>Burkholderiales</taxon>
        <taxon>Comamonadaceae</taxon>
        <taxon>Ramlibacter</taxon>
    </lineage>
</organism>
<dbReference type="EMBL" id="SMLK01000001">
    <property type="protein sequence ID" value="TFZ07949.1"/>
    <property type="molecule type" value="Genomic_DNA"/>
</dbReference>
<comment type="similarity">
    <text evidence="2">Belongs to the MipA/OmpV family.</text>
</comment>
<evidence type="ECO:0000256" key="1">
    <source>
        <dbReference type="ARBA" id="ARBA00004442"/>
    </source>
</evidence>
<sequence>MRLNMTCLLRPLALAAALAALPAFAQDTSSRPLWEVGAVGLYVGQQAYPGSARQVNRGIVLPWLLYRGRYLRADNEGVGVRAVHTPRYEFDVSAAAAFGSNASDDPVRRGMPNLGTLVEFGPRLKVNLGGNAQMGRWRLDLPVRGVFDLSHQLTYRGAVFQPGVSWSQRLPGAWTARAGASVLLADERLARTFYEVAPVYATAGRPAYQARSGLLATRLSASLSKDVARDWTVFGFARLDSVAGAANRASPLVRQVTGHTVGIGVSWTWMRSPEPASD</sequence>
<evidence type="ECO:0000256" key="3">
    <source>
        <dbReference type="ARBA" id="ARBA00022729"/>
    </source>
</evidence>
<feature type="signal peptide" evidence="6">
    <location>
        <begin position="1"/>
        <end position="25"/>
    </location>
</feature>
<dbReference type="PANTHER" id="PTHR38776:SF1">
    <property type="entry name" value="MLTA-INTERACTING PROTEIN-RELATED"/>
    <property type="match status" value="1"/>
</dbReference>
<evidence type="ECO:0000313" key="8">
    <source>
        <dbReference type="Proteomes" id="UP000297839"/>
    </source>
</evidence>
<reference evidence="7 8" key="1">
    <citation type="submission" date="2019-03" db="EMBL/GenBank/DDBJ databases">
        <title>Ramlibacter sp. 18x22-1, whole genome shotgun sequence.</title>
        <authorList>
            <person name="Zhang X."/>
            <person name="Feng G."/>
            <person name="Zhu H."/>
        </authorList>
    </citation>
    <scope>NUCLEOTIDE SEQUENCE [LARGE SCALE GENOMIC DNA]</scope>
    <source>
        <strain evidence="7 8">18x22-1</strain>
    </source>
</reference>
<dbReference type="InterPro" id="IPR010583">
    <property type="entry name" value="MipA"/>
</dbReference>
<feature type="chain" id="PRO_5021226174" evidence="6">
    <location>
        <begin position="26"/>
        <end position="278"/>
    </location>
</feature>
<evidence type="ECO:0000256" key="4">
    <source>
        <dbReference type="ARBA" id="ARBA00023136"/>
    </source>
</evidence>
<keyword evidence="8" id="KW-1185">Reference proteome</keyword>
<dbReference type="Proteomes" id="UP000297839">
    <property type="component" value="Unassembled WGS sequence"/>
</dbReference>
<dbReference type="AlphaFoldDB" id="A0A4Z0CCT5"/>
<evidence type="ECO:0000256" key="5">
    <source>
        <dbReference type="ARBA" id="ARBA00023237"/>
    </source>
</evidence>
<dbReference type="Pfam" id="PF06629">
    <property type="entry name" value="MipA"/>
    <property type="match status" value="1"/>
</dbReference>
<gene>
    <name evidence="7" type="ORF">EZ216_01930</name>
</gene>